<dbReference type="AlphaFoldDB" id="A0A6V8H9E3"/>
<comment type="caution">
    <text evidence="9">The sequence shown here is derived from an EMBL/GenBank/DDBJ whole genome shotgun (WGS) entry which is preliminary data.</text>
</comment>
<accession>A0A6V8H9E3</accession>
<evidence type="ECO:0000256" key="3">
    <source>
        <dbReference type="ARBA" id="ARBA00022723"/>
    </source>
</evidence>
<dbReference type="EMBL" id="DF933820">
    <property type="protein sequence ID" value="GAM37650.1"/>
    <property type="molecule type" value="Genomic_DNA"/>
</dbReference>
<keyword evidence="3 6" id="KW-0479">Metal-binding</keyword>
<sequence>MVAVPTAVIAVPDVTRFFKNNAHFFRDNNLLGHVQSVYPGTLNILPCLLLLTFLTISLRLAQTYYSSSVKSFPGPFCSNFTDIWRYIKTAGGQAHLVHADLHRKYGAVVRIGPNTLSISDPSLLKTIYNTKNPWKKSRMYTLQQSVLPDGTPQPNLFSTLDEKWHAKMLKPIGPYLSSTKSVLSTEKFLDSSIDLLIGVLKDKFVNTAQPCDIADIFIRFSWDAMGYTTFGSSLGFLDGSLKNSKKLLRESDRDFEYFARICQMPWLHYYLKTSWIARRFNAPQLQWAVDLSFEHYSKRKEMRKLLDTKRPVSIGEQDFLDRYLEAQQKYPQHIDDYQMISYLLTNTVAGSHPTAYTLTAMVYYALKTEGVLAKICAELESATLYGIDGPVSYKNAKNLPYLEAVIRESIRIHPGFALVLEREVPEEGLHLPDGKAVAPGIIVGMDPWVINRNEEIFGPETDSFKPERWLQYRHESVDQFNARRQKMFNTILSFGSGARACLGQSLGLVELYKTAASLFANFDVRSLFVLFAIIGIISFSGLRIDLLFRFNSWIPSKK</sequence>
<organism evidence="9 10">
    <name type="scientific">Talaromyces pinophilus</name>
    <name type="common">Penicillium pinophilum</name>
    <dbReference type="NCBI Taxonomy" id="128442"/>
    <lineage>
        <taxon>Eukaryota</taxon>
        <taxon>Fungi</taxon>
        <taxon>Dikarya</taxon>
        <taxon>Ascomycota</taxon>
        <taxon>Pezizomycotina</taxon>
        <taxon>Eurotiomycetes</taxon>
        <taxon>Eurotiomycetidae</taxon>
        <taxon>Eurotiales</taxon>
        <taxon>Trichocomaceae</taxon>
        <taxon>Talaromyces</taxon>
        <taxon>Talaromyces sect. Talaromyces</taxon>
    </lineage>
</organism>
<dbReference type="Gene3D" id="1.10.630.10">
    <property type="entry name" value="Cytochrome P450"/>
    <property type="match status" value="1"/>
</dbReference>
<dbReference type="PANTHER" id="PTHR24305">
    <property type="entry name" value="CYTOCHROME P450"/>
    <property type="match status" value="1"/>
</dbReference>
<evidence type="ECO:0000256" key="6">
    <source>
        <dbReference type="PIRSR" id="PIRSR602403-1"/>
    </source>
</evidence>
<dbReference type="SUPFAM" id="SSF48264">
    <property type="entry name" value="Cytochrome P450"/>
    <property type="match status" value="1"/>
</dbReference>
<dbReference type="GO" id="GO:0004497">
    <property type="term" value="F:monooxygenase activity"/>
    <property type="evidence" value="ECO:0007669"/>
    <property type="project" value="UniProtKB-KW"/>
</dbReference>
<gene>
    <name evidence="9" type="ORF">TCE0_024f07740</name>
</gene>
<keyword evidence="8" id="KW-0472">Membrane</keyword>
<evidence type="ECO:0000256" key="7">
    <source>
        <dbReference type="RuleBase" id="RU000461"/>
    </source>
</evidence>
<keyword evidence="7" id="KW-0503">Monooxygenase</keyword>
<keyword evidence="10" id="KW-1185">Reference proteome</keyword>
<dbReference type="Pfam" id="PF00067">
    <property type="entry name" value="p450"/>
    <property type="match status" value="1"/>
</dbReference>
<dbReference type="PRINTS" id="PR00385">
    <property type="entry name" value="P450"/>
</dbReference>
<dbReference type="InterPro" id="IPR036396">
    <property type="entry name" value="Cyt_P450_sf"/>
</dbReference>
<keyword evidence="5 6" id="KW-0408">Iron</keyword>
<evidence type="ECO:0000256" key="8">
    <source>
        <dbReference type="SAM" id="Phobius"/>
    </source>
</evidence>
<evidence type="ECO:0000313" key="10">
    <source>
        <dbReference type="Proteomes" id="UP000053095"/>
    </source>
</evidence>
<name>A0A6V8H9E3_TALPI</name>
<evidence type="ECO:0000256" key="1">
    <source>
        <dbReference type="ARBA" id="ARBA00001971"/>
    </source>
</evidence>
<dbReference type="PROSITE" id="PS00086">
    <property type="entry name" value="CYTOCHROME_P450"/>
    <property type="match status" value="1"/>
</dbReference>
<dbReference type="PANTHER" id="PTHR24305:SF180">
    <property type="entry name" value="P450, PUTATIVE (EUROFUNG)-RELATED"/>
    <property type="match status" value="1"/>
</dbReference>
<dbReference type="GO" id="GO:0005506">
    <property type="term" value="F:iron ion binding"/>
    <property type="evidence" value="ECO:0007669"/>
    <property type="project" value="InterPro"/>
</dbReference>
<protein>
    <submittedName>
        <fullName evidence="9">Benzoate 4-monooxygenase cytochrome P450</fullName>
    </submittedName>
</protein>
<comment type="similarity">
    <text evidence="2 7">Belongs to the cytochrome P450 family.</text>
</comment>
<dbReference type="GO" id="GO:0020037">
    <property type="term" value="F:heme binding"/>
    <property type="evidence" value="ECO:0007669"/>
    <property type="project" value="InterPro"/>
</dbReference>
<evidence type="ECO:0000256" key="4">
    <source>
        <dbReference type="ARBA" id="ARBA00023002"/>
    </source>
</evidence>
<evidence type="ECO:0000256" key="5">
    <source>
        <dbReference type="ARBA" id="ARBA00023004"/>
    </source>
</evidence>
<dbReference type="InterPro" id="IPR050121">
    <property type="entry name" value="Cytochrome_P450_monoxygenase"/>
</dbReference>
<dbReference type="InterPro" id="IPR002403">
    <property type="entry name" value="Cyt_P450_E_grp-IV"/>
</dbReference>
<dbReference type="Proteomes" id="UP000053095">
    <property type="component" value="Unassembled WGS sequence"/>
</dbReference>
<dbReference type="InterPro" id="IPR017972">
    <property type="entry name" value="Cyt_P450_CS"/>
</dbReference>
<dbReference type="GO" id="GO:0016705">
    <property type="term" value="F:oxidoreductase activity, acting on paired donors, with incorporation or reduction of molecular oxygen"/>
    <property type="evidence" value="ECO:0007669"/>
    <property type="project" value="InterPro"/>
</dbReference>
<feature type="transmembrane region" description="Helical" evidence="8">
    <location>
        <begin position="527"/>
        <end position="548"/>
    </location>
</feature>
<reference evidence="10" key="1">
    <citation type="journal article" date="2015" name="Genome Announc.">
        <title>Draft genome sequence of Talaromyces cellulolyticus strain Y-94, a source of lignocellulosic biomass-degrading enzymes.</title>
        <authorList>
            <person name="Fujii T."/>
            <person name="Koike H."/>
            <person name="Sawayama S."/>
            <person name="Yano S."/>
            <person name="Inoue H."/>
        </authorList>
    </citation>
    <scope>NUCLEOTIDE SEQUENCE [LARGE SCALE GENOMIC DNA]</scope>
    <source>
        <strain evidence="10">Y-94</strain>
    </source>
</reference>
<comment type="cofactor">
    <cofactor evidence="1 6">
        <name>heme</name>
        <dbReference type="ChEBI" id="CHEBI:30413"/>
    </cofactor>
</comment>
<evidence type="ECO:0000256" key="2">
    <source>
        <dbReference type="ARBA" id="ARBA00010617"/>
    </source>
</evidence>
<dbReference type="CDD" id="cd11060">
    <property type="entry name" value="CYP57A1-like"/>
    <property type="match status" value="1"/>
</dbReference>
<keyword evidence="6 7" id="KW-0349">Heme</keyword>
<keyword evidence="8" id="KW-1133">Transmembrane helix</keyword>
<keyword evidence="4 7" id="KW-0560">Oxidoreductase</keyword>
<feature type="binding site" description="axial binding residue" evidence="6">
    <location>
        <position position="501"/>
    </location>
    <ligand>
        <name>heme</name>
        <dbReference type="ChEBI" id="CHEBI:30413"/>
    </ligand>
    <ligandPart>
        <name>Fe</name>
        <dbReference type="ChEBI" id="CHEBI:18248"/>
    </ligandPart>
</feature>
<keyword evidence="8" id="KW-0812">Transmembrane</keyword>
<dbReference type="PRINTS" id="PR00465">
    <property type="entry name" value="EP450IV"/>
</dbReference>
<evidence type="ECO:0000313" key="9">
    <source>
        <dbReference type="EMBL" id="GAM37650.1"/>
    </source>
</evidence>
<proteinExistence type="inferred from homology"/>
<dbReference type="InterPro" id="IPR001128">
    <property type="entry name" value="Cyt_P450"/>
</dbReference>